<dbReference type="KEGG" id="kphy:AOZ06_32000"/>
<keyword evidence="5 7" id="KW-1133">Transmembrane helix</keyword>
<dbReference type="EMBL" id="CP012752">
    <property type="protein sequence ID" value="ALG15211.1"/>
    <property type="molecule type" value="Genomic_DNA"/>
</dbReference>
<evidence type="ECO:0000313" key="9">
    <source>
        <dbReference type="EMBL" id="ALG15211.1"/>
    </source>
</evidence>
<comment type="subcellular location">
    <subcellularLocation>
        <location evidence="1">Cell membrane</location>
        <topology evidence="1">Multi-pass membrane protein</topology>
    </subcellularLocation>
</comment>
<dbReference type="STRING" id="860235.AOZ06_32000"/>
<evidence type="ECO:0000256" key="1">
    <source>
        <dbReference type="ARBA" id="ARBA00004651"/>
    </source>
</evidence>
<evidence type="ECO:0000256" key="3">
    <source>
        <dbReference type="ARBA" id="ARBA00022475"/>
    </source>
</evidence>
<feature type="transmembrane region" description="Helical" evidence="7">
    <location>
        <begin position="275"/>
        <end position="296"/>
    </location>
</feature>
<feature type="transmembrane region" description="Helical" evidence="7">
    <location>
        <begin position="308"/>
        <end position="331"/>
    </location>
</feature>
<dbReference type="Proteomes" id="UP000063699">
    <property type="component" value="Chromosome"/>
</dbReference>
<evidence type="ECO:0000256" key="6">
    <source>
        <dbReference type="ARBA" id="ARBA00023136"/>
    </source>
</evidence>
<organism evidence="9 10">
    <name type="scientific">Kibdelosporangium phytohabitans</name>
    <dbReference type="NCBI Taxonomy" id="860235"/>
    <lineage>
        <taxon>Bacteria</taxon>
        <taxon>Bacillati</taxon>
        <taxon>Actinomycetota</taxon>
        <taxon>Actinomycetes</taxon>
        <taxon>Pseudonocardiales</taxon>
        <taxon>Pseudonocardiaceae</taxon>
        <taxon>Kibdelosporangium</taxon>
    </lineage>
</organism>
<name>A0A0N9IFE7_9PSEU</name>
<dbReference type="AlphaFoldDB" id="A0A0N9IFE7"/>
<feature type="transmembrane region" description="Helical" evidence="7">
    <location>
        <begin position="232"/>
        <end position="254"/>
    </location>
</feature>
<reference evidence="9 10" key="1">
    <citation type="submission" date="2015-07" db="EMBL/GenBank/DDBJ databases">
        <title>Genome sequencing of Kibdelosporangium phytohabitans.</title>
        <authorList>
            <person name="Qin S."/>
            <person name="Xing K."/>
        </authorList>
    </citation>
    <scope>NUCLEOTIDE SEQUENCE [LARGE SCALE GENOMIC DNA]</scope>
    <source>
        <strain evidence="9 10">KLBMP1111</strain>
    </source>
</reference>
<keyword evidence="3" id="KW-1003">Cell membrane</keyword>
<feature type="transmembrane region" description="Helical" evidence="7">
    <location>
        <begin position="514"/>
        <end position="531"/>
    </location>
</feature>
<accession>A0A0N9IFE7</accession>
<sequence length="698" mass="73879">MALPAGRVAKWVVLVVWVLIMVAVFPLASKLFDSTNNSLVSYLSRGAESTQVEDLKKQLSTGAGQRVVVVYERAGGIRDDDRAKAKADLDEVVRRYPANAGPASSVTPSGDGNALVFGFTLPAGDPAKEGANTEKAVDETRSLVGQGKDGLSIRVGGPGGVLADQLKSFSGLHTTVLLATIAIVALLLLIIYRSPVLWVVPLISVAFAAQGGQAVASAIAQNTGFTVTSGSAFVLVVLTYGAGTDYALLLIARYREELRRHEDRHDAMKAALRRSGPAIIASAATVGIALLCLLFASMNSNRALGPVGFGGIAFALLAMMTLLPALLVICGRWVMWPAVPRPGGQQPDAKTEHRMWHRIGDAIERRPRKAWIGTLVLLGVLAAGLFTMNLGLKEVDGFTDKPEAVEAQELLLAHYPPGITRPVQVVGRADRLDEVLGVVRDTPGVENAVVVGKNDDIGQITTTLEYAPDTQEETDTLHSLRDRVHQVQGANALVGGHSAILIDVAESNVEDAKIVIPLVLLTILIVLIVLLRAIVAPLVLIATVVISFAAALGLSTVVFQELLGFAGVDSTLPLQTFVFLVALGVDYNIFLMGRAHEEARRIGTTAGMRKALAATGGVITSAGVVLAATFAVLVSLPLVAWVQIGFVVALGVIIDTIVVRTVLVPAITMDLGDRAWWPGSRVEQAVAPRERHDRIGAE</sequence>
<dbReference type="InterPro" id="IPR004869">
    <property type="entry name" value="MMPL_dom"/>
</dbReference>
<dbReference type="PANTHER" id="PTHR33406:SF6">
    <property type="entry name" value="MEMBRANE PROTEIN YDGH-RELATED"/>
    <property type="match status" value="1"/>
</dbReference>
<evidence type="ECO:0000256" key="5">
    <source>
        <dbReference type="ARBA" id="ARBA00022989"/>
    </source>
</evidence>
<feature type="transmembrane region" description="Helical" evidence="7">
    <location>
        <begin position="640"/>
        <end position="659"/>
    </location>
</feature>
<feature type="transmembrane region" description="Helical" evidence="7">
    <location>
        <begin position="172"/>
        <end position="192"/>
    </location>
</feature>
<dbReference type="GO" id="GO:0005886">
    <property type="term" value="C:plasma membrane"/>
    <property type="evidence" value="ECO:0007669"/>
    <property type="project" value="UniProtKB-SubCell"/>
</dbReference>
<evidence type="ECO:0000259" key="8">
    <source>
        <dbReference type="PROSITE" id="PS50156"/>
    </source>
</evidence>
<feature type="transmembrane region" description="Helical" evidence="7">
    <location>
        <begin position="12"/>
        <end position="32"/>
    </location>
</feature>
<dbReference type="Gene3D" id="1.20.1640.10">
    <property type="entry name" value="Multidrug efflux transporter AcrB transmembrane domain"/>
    <property type="match status" value="2"/>
</dbReference>
<feature type="transmembrane region" description="Helical" evidence="7">
    <location>
        <begin position="199"/>
        <end position="220"/>
    </location>
</feature>
<dbReference type="PROSITE" id="PS50156">
    <property type="entry name" value="SSD"/>
    <property type="match status" value="1"/>
</dbReference>
<keyword evidence="10" id="KW-1185">Reference proteome</keyword>
<proteinExistence type="inferred from homology"/>
<protein>
    <recommendedName>
        <fullName evidence="8">SSD domain-containing protein</fullName>
    </recommendedName>
</protein>
<dbReference type="InterPro" id="IPR050545">
    <property type="entry name" value="Mycobact_MmpL"/>
</dbReference>
<feature type="domain" description="SSD" evidence="8">
    <location>
        <begin position="224"/>
        <end position="329"/>
    </location>
</feature>
<gene>
    <name evidence="9" type="ORF">AOZ06_32000</name>
</gene>
<feature type="transmembrane region" description="Helical" evidence="7">
    <location>
        <begin position="370"/>
        <end position="392"/>
    </location>
</feature>
<feature type="transmembrane region" description="Helical" evidence="7">
    <location>
        <begin position="538"/>
        <end position="560"/>
    </location>
</feature>
<comment type="similarity">
    <text evidence="2">Belongs to the resistance-nodulation-cell division (RND) (TC 2.A.6) family. MmpL subfamily.</text>
</comment>
<evidence type="ECO:0000313" key="10">
    <source>
        <dbReference type="Proteomes" id="UP000063699"/>
    </source>
</evidence>
<dbReference type="InterPro" id="IPR000731">
    <property type="entry name" value="SSD"/>
</dbReference>
<dbReference type="SUPFAM" id="SSF82866">
    <property type="entry name" value="Multidrug efflux transporter AcrB transmembrane domain"/>
    <property type="match status" value="2"/>
</dbReference>
<evidence type="ECO:0000256" key="7">
    <source>
        <dbReference type="SAM" id="Phobius"/>
    </source>
</evidence>
<keyword evidence="6 7" id="KW-0472">Membrane</keyword>
<evidence type="ECO:0000256" key="4">
    <source>
        <dbReference type="ARBA" id="ARBA00022692"/>
    </source>
</evidence>
<feature type="transmembrane region" description="Helical" evidence="7">
    <location>
        <begin position="572"/>
        <end position="590"/>
    </location>
</feature>
<feature type="transmembrane region" description="Helical" evidence="7">
    <location>
        <begin position="611"/>
        <end position="634"/>
    </location>
</feature>
<dbReference type="Pfam" id="PF03176">
    <property type="entry name" value="MMPL"/>
    <property type="match status" value="2"/>
</dbReference>
<evidence type="ECO:0000256" key="2">
    <source>
        <dbReference type="ARBA" id="ARBA00010157"/>
    </source>
</evidence>
<keyword evidence="4 7" id="KW-0812">Transmembrane</keyword>
<dbReference type="PANTHER" id="PTHR33406">
    <property type="entry name" value="MEMBRANE PROTEIN MJ1562-RELATED"/>
    <property type="match status" value="1"/>
</dbReference>